<dbReference type="InterPro" id="IPR045584">
    <property type="entry name" value="Pilin-like"/>
</dbReference>
<dbReference type="Gene3D" id="3.30.700.10">
    <property type="entry name" value="Glycoprotein, Type 4 Pilin"/>
    <property type="match status" value="1"/>
</dbReference>
<dbReference type="GO" id="GO:0043107">
    <property type="term" value="P:type IV pilus-dependent motility"/>
    <property type="evidence" value="ECO:0007669"/>
    <property type="project" value="TreeGrafter"/>
</dbReference>
<gene>
    <name evidence="3" type="primary">pilE</name>
    <name evidence="3" type="ORF">Psal009_03205</name>
</gene>
<dbReference type="PANTHER" id="PTHR30093:SF34">
    <property type="entry name" value="PREPILIN PEPTIDASE-DEPENDENT PROTEIN D"/>
    <property type="match status" value="1"/>
</dbReference>
<accession>A0A9Q5VC38</accession>
<dbReference type="Pfam" id="PF07963">
    <property type="entry name" value="N_methyl"/>
    <property type="match status" value="1"/>
</dbReference>
<comment type="similarity">
    <text evidence="1">Belongs to the N-Me-Phe pilin family.</text>
</comment>
<protein>
    <submittedName>
        <fullName evidence="3">Pilin</fullName>
    </submittedName>
</protein>
<sequence>MNRSKNRNQLGFSLIEIMVAVAIIGILIAIAVPSYQEYVSRAKNAALDATIAAYKAPVAIAIGESGQINSDMDLSNSSMEKYHFPAPPNASNQVTLTISPNQTKQTITIEAEDDSTGKSRQTIGTFANSTLTWGDFQNG</sequence>
<organism evidence="3 4">
    <name type="scientific">Piscirickettsia salmonis</name>
    <dbReference type="NCBI Taxonomy" id="1238"/>
    <lineage>
        <taxon>Bacteria</taxon>
        <taxon>Pseudomonadati</taxon>
        <taxon>Pseudomonadota</taxon>
        <taxon>Gammaproteobacteria</taxon>
        <taxon>Thiotrichales</taxon>
        <taxon>Piscirickettsiaceae</taxon>
        <taxon>Piscirickettsia</taxon>
    </lineage>
</organism>
<dbReference type="SUPFAM" id="SSF54523">
    <property type="entry name" value="Pili subunits"/>
    <property type="match status" value="1"/>
</dbReference>
<dbReference type="AlphaFoldDB" id="A0A9Q5VC38"/>
<evidence type="ECO:0000256" key="2">
    <source>
        <dbReference type="ARBA" id="ARBA00022481"/>
    </source>
</evidence>
<dbReference type="InterPro" id="IPR012902">
    <property type="entry name" value="N_methyl_site"/>
</dbReference>
<dbReference type="PANTHER" id="PTHR30093">
    <property type="entry name" value="GENERAL SECRETION PATHWAY PROTEIN G"/>
    <property type="match status" value="1"/>
</dbReference>
<dbReference type="Proteomes" id="UP000422232">
    <property type="component" value="Chromosome"/>
</dbReference>
<keyword evidence="2" id="KW-0488">Methylation</keyword>
<evidence type="ECO:0000256" key="1">
    <source>
        <dbReference type="ARBA" id="ARBA00005233"/>
    </source>
</evidence>
<dbReference type="RefSeq" id="WP_052104618.1">
    <property type="nucleotide sequence ID" value="NZ_CP012413.1"/>
</dbReference>
<name>A0A9Q5VC38_PISSA</name>
<dbReference type="EMBL" id="CP038908">
    <property type="protein sequence ID" value="QGO07262.1"/>
    <property type="molecule type" value="Genomic_DNA"/>
</dbReference>
<dbReference type="GO" id="GO:0044096">
    <property type="term" value="C:type IV pilus"/>
    <property type="evidence" value="ECO:0007669"/>
    <property type="project" value="TreeGrafter"/>
</dbReference>
<reference evidence="3 4" key="1">
    <citation type="submission" date="2019-04" db="EMBL/GenBank/DDBJ databases">
        <title>Complete genome sequencing of Piscirickettsia salmonis strain Psal-009.</title>
        <authorList>
            <person name="Schober I."/>
            <person name="Bunk B."/>
            <person name="Sproer C."/>
            <person name="Carril G.P."/>
            <person name="Riedel T."/>
            <person name="Flores-Herrera P.A."/>
            <person name="Nourdin-Galindo G."/>
            <person name="Marshall S.H."/>
            <person name="Overmann J."/>
        </authorList>
    </citation>
    <scope>NUCLEOTIDE SEQUENCE [LARGE SCALE GENOMIC DNA]</scope>
    <source>
        <strain evidence="3 4">Psal-009</strain>
    </source>
</reference>
<evidence type="ECO:0000313" key="3">
    <source>
        <dbReference type="EMBL" id="QGO07262.1"/>
    </source>
</evidence>
<keyword evidence="4" id="KW-1185">Reference proteome</keyword>
<proteinExistence type="inferred from homology"/>
<dbReference type="NCBIfam" id="TIGR02532">
    <property type="entry name" value="IV_pilin_GFxxxE"/>
    <property type="match status" value="1"/>
</dbReference>
<dbReference type="GeneID" id="80789651"/>
<evidence type="ECO:0000313" key="4">
    <source>
        <dbReference type="Proteomes" id="UP000422232"/>
    </source>
</evidence>